<protein>
    <submittedName>
        <fullName evidence="2">CLUMA_CG014332, isoform A</fullName>
    </submittedName>
</protein>
<dbReference type="AlphaFoldDB" id="A0A1J1ILH3"/>
<dbReference type="Proteomes" id="UP000183832">
    <property type="component" value="Unassembled WGS sequence"/>
</dbReference>
<evidence type="ECO:0000256" key="1">
    <source>
        <dbReference type="SAM" id="Phobius"/>
    </source>
</evidence>
<organism evidence="2 3">
    <name type="scientific">Clunio marinus</name>
    <dbReference type="NCBI Taxonomy" id="568069"/>
    <lineage>
        <taxon>Eukaryota</taxon>
        <taxon>Metazoa</taxon>
        <taxon>Ecdysozoa</taxon>
        <taxon>Arthropoda</taxon>
        <taxon>Hexapoda</taxon>
        <taxon>Insecta</taxon>
        <taxon>Pterygota</taxon>
        <taxon>Neoptera</taxon>
        <taxon>Endopterygota</taxon>
        <taxon>Diptera</taxon>
        <taxon>Nematocera</taxon>
        <taxon>Chironomoidea</taxon>
        <taxon>Chironomidae</taxon>
        <taxon>Clunio</taxon>
    </lineage>
</organism>
<keyword evidence="3" id="KW-1185">Reference proteome</keyword>
<dbReference type="EMBL" id="CVRI01000055">
    <property type="protein sequence ID" value="CRL01075.1"/>
    <property type="molecule type" value="Genomic_DNA"/>
</dbReference>
<reference evidence="2 3" key="1">
    <citation type="submission" date="2015-04" db="EMBL/GenBank/DDBJ databases">
        <authorList>
            <person name="Syromyatnikov M.Y."/>
            <person name="Popov V.N."/>
        </authorList>
    </citation>
    <scope>NUCLEOTIDE SEQUENCE [LARGE SCALE GENOMIC DNA]</scope>
</reference>
<keyword evidence="1" id="KW-1133">Transmembrane helix</keyword>
<proteinExistence type="predicted"/>
<gene>
    <name evidence="2" type="ORF">CLUMA_CG014332</name>
</gene>
<keyword evidence="1" id="KW-0472">Membrane</keyword>
<name>A0A1J1ILH3_9DIPT</name>
<accession>A0A1J1ILH3</accession>
<keyword evidence="1" id="KW-0812">Transmembrane</keyword>
<evidence type="ECO:0000313" key="2">
    <source>
        <dbReference type="EMBL" id="CRL01075.1"/>
    </source>
</evidence>
<feature type="transmembrane region" description="Helical" evidence="1">
    <location>
        <begin position="58"/>
        <end position="76"/>
    </location>
</feature>
<sequence>MKEIGIIKIITRNLSYITIPSLYISSFHFFLKKNAKNEICVYMMEIHKRHTIHSQSQSPFAIVVVVVDSVYIILFFSGPQKQEKRENNNTQAPKRSLLLRSQRPNVSEKVDTGRQKFII</sequence>
<evidence type="ECO:0000313" key="3">
    <source>
        <dbReference type="Proteomes" id="UP000183832"/>
    </source>
</evidence>